<evidence type="ECO:0000313" key="16">
    <source>
        <dbReference type="EMBL" id="SHG18771.1"/>
    </source>
</evidence>
<dbReference type="InterPro" id="IPR012910">
    <property type="entry name" value="Plug_dom"/>
</dbReference>
<evidence type="ECO:0000256" key="11">
    <source>
        <dbReference type="PROSITE-ProRule" id="PRU10143"/>
    </source>
</evidence>
<proteinExistence type="inferred from homology"/>
<evidence type="ECO:0000256" key="12">
    <source>
        <dbReference type="RuleBase" id="RU003357"/>
    </source>
</evidence>
<evidence type="ECO:0000256" key="5">
    <source>
        <dbReference type="ARBA" id="ARBA00022729"/>
    </source>
</evidence>
<dbReference type="SUPFAM" id="SSF56935">
    <property type="entry name" value="Porins"/>
    <property type="match status" value="1"/>
</dbReference>
<keyword evidence="17" id="KW-1185">Reference proteome</keyword>
<evidence type="ECO:0000256" key="2">
    <source>
        <dbReference type="ARBA" id="ARBA00022448"/>
    </source>
</evidence>
<feature type="signal peptide" evidence="13">
    <location>
        <begin position="1"/>
        <end position="28"/>
    </location>
</feature>
<evidence type="ECO:0000259" key="14">
    <source>
        <dbReference type="Pfam" id="PF00593"/>
    </source>
</evidence>
<keyword evidence="7 11" id="KW-0798">TonB box</keyword>
<evidence type="ECO:0000256" key="3">
    <source>
        <dbReference type="ARBA" id="ARBA00022452"/>
    </source>
</evidence>
<evidence type="ECO:0000256" key="8">
    <source>
        <dbReference type="ARBA" id="ARBA00023136"/>
    </source>
</evidence>
<keyword evidence="3 10" id="KW-1134">Transmembrane beta strand</keyword>
<gene>
    <name evidence="16" type="ORF">SAMN05216361_1595</name>
</gene>
<dbReference type="STRING" id="634436.SAMN05216361_1595"/>
<name>A0A1M5HS29_9ALTE</name>
<evidence type="ECO:0000256" key="13">
    <source>
        <dbReference type="SAM" id="SignalP"/>
    </source>
</evidence>
<evidence type="ECO:0000259" key="15">
    <source>
        <dbReference type="Pfam" id="PF07715"/>
    </source>
</evidence>
<dbReference type="Pfam" id="PF07715">
    <property type="entry name" value="Plug"/>
    <property type="match status" value="1"/>
</dbReference>
<dbReference type="Proteomes" id="UP000184520">
    <property type="component" value="Unassembled WGS sequence"/>
</dbReference>
<dbReference type="InterPro" id="IPR039426">
    <property type="entry name" value="TonB-dep_rcpt-like"/>
</dbReference>
<dbReference type="GO" id="GO:0009279">
    <property type="term" value="C:cell outer membrane"/>
    <property type="evidence" value="ECO:0007669"/>
    <property type="project" value="UniProtKB-SubCell"/>
</dbReference>
<feature type="domain" description="TonB-dependent receptor-like beta-barrel" evidence="14">
    <location>
        <begin position="176"/>
        <end position="618"/>
    </location>
</feature>
<dbReference type="PROSITE" id="PS00430">
    <property type="entry name" value="TONB_DEPENDENT_REC_1"/>
    <property type="match status" value="1"/>
</dbReference>
<dbReference type="GO" id="GO:0006811">
    <property type="term" value="P:monoatomic ion transport"/>
    <property type="evidence" value="ECO:0007669"/>
    <property type="project" value="UniProtKB-KW"/>
</dbReference>
<dbReference type="Pfam" id="PF00593">
    <property type="entry name" value="TonB_dep_Rec_b-barrel"/>
    <property type="match status" value="1"/>
</dbReference>
<dbReference type="EMBL" id="FQWD01000002">
    <property type="protein sequence ID" value="SHG18771.1"/>
    <property type="molecule type" value="Genomic_DNA"/>
</dbReference>
<organism evidence="16 17">
    <name type="scientific">Marisediminitalea aggregata</name>
    <dbReference type="NCBI Taxonomy" id="634436"/>
    <lineage>
        <taxon>Bacteria</taxon>
        <taxon>Pseudomonadati</taxon>
        <taxon>Pseudomonadota</taxon>
        <taxon>Gammaproteobacteria</taxon>
        <taxon>Alteromonadales</taxon>
        <taxon>Alteromonadaceae</taxon>
        <taxon>Marisediminitalea</taxon>
    </lineage>
</organism>
<protein>
    <submittedName>
        <fullName evidence="16">Outer membrane receptor for ferrienterochelin and colicins</fullName>
    </submittedName>
</protein>
<dbReference type="Gene3D" id="2.170.130.10">
    <property type="entry name" value="TonB-dependent receptor, plug domain"/>
    <property type="match status" value="1"/>
</dbReference>
<dbReference type="PANTHER" id="PTHR30069">
    <property type="entry name" value="TONB-DEPENDENT OUTER MEMBRANE RECEPTOR"/>
    <property type="match status" value="1"/>
</dbReference>
<evidence type="ECO:0000256" key="6">
    <source>
        <dbReference type="ARBA" id="ARBA00023065"/>
    </source>
</evidence>
<keyword evidence="8 10" id="KW-0472">Membrane</keyword>
<evidence type="ECO:0000313" key="17">
    <source>
        <dbReference type="Proteomes" id="UP000184520"/>
    </source>
</evidence>
<keyword evidence="9 10" id="KW-0998">Cell outer membrane</keyword>
<evidence type="ECO:0000256" key="1">
    <source>
        <dbReference type="ARBA" id="ARBA00004571"/>
    </source>
</evidence>
<accession>A0A1M5HS29</accession>
<keyword evidence="4 10" id="KW-0812">Transmembrane</keyword>
<dbReference type="InterPro" id="IPR010916">
    <property type="entry name" value="TonB_box_CS"/>
</dbReference>
<dbReference type="PROSITE" id="PS52016">
    <property type="entry name" value="TONB_DEPENDENT_REC_3"/>
    <property type="match status" value="1"/>
</dbReference>
<dbReference type="PANTHER" id="PTHR30069:SF53">
    <property type="entry name" value="COLICIN I RECEPTOR-RELATED"/>
    <property type="match status" value="1"/>
</dbReference>
<evidence type="ECO:0000256" key="9">
    <source>
        <dbReference type="ARBA" id="ARBA00023237"/>
    </source>
</evidence>
<evidence type="ECO:0000256" key="4">
    <source>
        <dbReference type="ARBA" id="ARBA00022692"/>
    </source>
</evidence>
<dbReference type="InterPro" id="IPR037066">
    <property type="entry name" value="Plug_dom_sf"/>
</dbReference>
<comment type="similarity">
    <text evidence="10 12">Belongs to the TonB-dependent receptor family.</text>
</comment>
<dbReference type="InterPro" id="IPR036942">
    <property type="entry name" value="Beta-barrel_TonB_sf"/>
</dbReference>
<keyword evidence="6" id="KW-0406">Ion transport</keyword>
<dbReference type="RefSeq" id="WP_073320390.1">
    <property type="nucleotide sequence ID" value="NZ_FQWD01000002.1"/>
</dbReference>
<dbReference type="GO" id="GO:0015889">
    <property type="term" value="P:cobalamin transport"/>
    <property type="evidence" value="ECO:0007669"/>
    <property type="project" value="TreeGrafter"/>
</dbReference>
<comment type="subcellular location">
    <subcellularLocation>
        <location evidence="1 10">Cell outer membrane</location>
        <topology evidence="1 10">Multi-pass membrane protein</topology>
    </subcellularLocation>
</comment>
<sequence>MLINKSDIHHRSISSLLLLTLLSPATLAGTADDPETIVVTGTRSPKALYASPVNVEIIEQATIERLSRGTLRQLLEVMPGVVVTRSRKDGYNIQLQGFSADRVLVLMDGQPLISPTGSAVDLDQISVNNIKQIEIVRGAASVLYGSSAMGGVINIITEAPKKGTVRVTLEANSYANNARDDDNWGQLYRLQATETLFDWQTSLNVQYIDDPGFDYDPDTVLQNGASNDKTFLHLDLSRDFSQLRFSSKSRWFSENKYKVLSSVPGQSSVLSYQSEVEQWQQDMRLAATNDWHISARALGHNETSGNSNGLRDTQIAMQELELQKVWMGDLEWIAGMTLHQDQLDQVNLASQIVEVDDASRQSAEGFVQVNASWQSFQMLLGSRVQYDSDFNWHQAWRGSVSYRIESGDHSWQWRAGAGQSYRVPNLKERYYIFDHSNLGYMIIGNNELVPETANNVSGGVKWLYRPNTDWQFSSDLNLHYTDADDFIITTADAVLSQQAGVDVFVYSNVEQAVIQGFDVALSAEHNVTKWQVNYSFLDAKDGNGQRLAERPRHLVKASVTYQHLPWDADIQFYVVASDEESPDSSYAGIYRDHAITANVQFKHQYSDHLSWQVGIENIFDQHQNTAKTQQGLFDARGIVSRQIVLSTQYQF</sequence>
<feature type="domain" description="TonB-dependent receptor plug" evidence="15">
    <location>
        <begin position="50"/>
        <end position="152"/>
    </location>
</feature>
<reference evidence="17" key="1">
    <citation type="submission" date="2016-11" db="EMBL/GenBank/DDBJ databases">
        <authorList>
            <person name="Varghese N."/>
            <person name="Submissions S."/>
        </authorList>
    </citation>
    <scope>NUCLEOTIDE SEQUENCE [LARGE SCALE GENOMIC DNA]</scope>
    <source>
        <strain evidence="17">CGMCC 1.8995</strain>
    </source>
</reference>
<dbReference type="OrthoDB" id="9764669at2"/>
<feature type="chain" id="PRO_5012115613" evidence="13">
    <location>
        <begin position="29"/>
        <end position="651"/>
    </location>
</feature>
<feature type="short sequence motif" description="TonB box" evidence="11">
    <location>
        <begin position="36"/>
        <end position="42"/>
    </location>
</feature>
<evidence type="ECO:0000256" key="10">
    <source>
        <dbReference type="PROSITE-ProRule" id="PRU01360"/>
    </source>
</evidence>
<dbReference type="CDD" id="cd01347">
    <property type="entry name" value="ligand_gated_channel"/>
    <property type="match status" value="1"/>
</dbReference>
<dbReference type="AlphaFoldDB" id="A0A1M5HS29"/>
<evidence type="ECO:0000256" key="7">
    <source>
        <dbReference type="ARBA" id="ARBA00023077"/>
    </source>
</evidence>
<dbReference type="Gene3D" id="2.40.170.20">
    <property type="entry name" value="TonB-dependent receptor, beta-barrel domain"/>
    <property type="match status" value="1"/>
</dbReference>
<dbReference type="InterPro" id="IPR000531">
    <property type="entry name" value="Beta-barrel_TonB"/>
</dbReference>
<keyword evidence="2 10" id="KW-0813">Transport</keyword>
<keyword evidence="16" id="KW-0675">Receptor</keyword>
<keyword evidence="5 13" id="KW-0732">Signal</keyword>